<dbReference type="InterPro" id="IPR017900">
    <property type="entry name" value="4Fe4S_Fe_S_CS"/>
</dbReference>
<dbReference type="Proteomes" id="UP000236434">
    <property type="component" value="Unassembled WGS sequence"/>
</dbReference>
<dbReference type="OrthoDB" id="9804603at2"/>
<gene>
    <name evidence="6" type="ORF">X929_07395</name>
</gene>
<evidence type="ECO:0000259" key="5">
    <source>
        <dbReference type="PROSITE" id="PS51379"/>
    </source>
</evidence>
<accession>A0A2K1NY86</accession>
<evidence type="ECO:0000313" key="6">
    <source>
        <dbReference type="EMBL" id="PNR95427.1"/>
    </source>
</evidence>
<protein>
    <submittedName>
        <fullName evidence="6">Ferredoxin</fullName>
    </submittedName>
</protein>
<reference evidence="6 7" key="1">
    <citation type="submission" date="2013-12" db="EMBL/GenBank/DDBJ databases">
        <title>Comparative genomics of Petrotoga isolates.</title>
        <authorList>
            <person name="Nesbo C.L."/>
            <person name="Charchuk R."/>
            <person name="Chow K."/>
        </authorList>
    </citation>
    <scope>NUCLEOTIDE SEQUENCE [LARGE SCALE GENOMIC DNA]</scope>
    <source>
        <strain evidence="6 7">DSM 13574</strain>
    </source>
</reference>
<dbReference type="PANTHER" id="PTHR43687:SF4">
    <property type="entry name" value="BLR5484 PROTEIN"/>
    <property type="match status" value="1"/>
</dbReference>
<dbReference type="PROSITE" id="PS51379">
    <property type="entry name" value="4FE4S_FER_2"/>
    <property type="match status" value="2"/>
</dbReference>
<dbReference type="GO" id="GO:0051539">
    <property type="term" value="F:4 iron, 4 sulfur cluster binding"/>
    <property type="evidence" value="ECO:0007669"/>
    <property type="project" value="UniProtKB-KW"/>
</dbReference>
<dbReference type="Gene3D" id="3.30.70.20">
    <property type="match status" value="1"/>
</dbReference>
<dbReference type="Pfam" id="PF13237">
    <property type="entry name" value="Fer4_10"/>
    <property type="match status" value="1"/>
</dbReference>
<dbReference type="PROSITE" id="PS00198">
    <property type="entry name" value="4FE4S_FER_1"/>
    <property type="match status" value="2"/>
</dbReference>
<comment type="caution">
    <text evidence="6">The sequence shown here is derived from an EMBL/GenBank/DDBJ whole genome shotgun (WGS) entry which is preliminary data.</text>
</comment>
<sequence>MQTIKKQFQVIINYNYCKKCGICSWICPVNAIIEEEFGKPVVPYQEKCTGCLQCERMCPDFAINIKQIDQ</sequence>
<proteinExistence type="predicted"/>
<keyword evidence="3" id="KW-0408">Iron</keyword>
<dbReference type="AlphaFoldDB" id="A0A2K1NY86"/>
<dbReference type="GO" id="GO:0046872">
    <property type="term" value="F:metal ion binding"/>
    <property type="evidence" value="ECO:0007669"/>
    <property type="project" value="UniProtKB-KW"/>
</dbReference>
<feature type="domain" description="4Fe-4S ferredoxin-type" evidence="5">
    <location>
        <begin position="38"/>
        <end position="68"/>
    </location>
</feature>
<evidence type="ECO:0000313" key="7">
    <source>
        <dbReference type="Proteomes" id="UP000236434"/>
    </source>
</evidence>
<feature type="domain" description="4Fe-4S ferredoxin-type" evidence="5">
    <location>
        <begin position="8"/>
        <end position="37"/>
    </location>
</feature>
<dbReference type="PANTHER" id="PTHR43687">
    <property type="entry name" value="ADENYLYLSULFATE REDUCTASE, BETA SUBUNIT"/>
    <property type="match status" value="1"/>
</dbReference>
<dbReference type="RefSeq" id="WP_103067342.1">
    <property type="nucleotide sequence ID" value="NZ_AZRL01000021.1"/>
</dbReference>
<dbReference type="SUPFAM" id="SSF54862">
    <property type="entry name" value="4Fe-4S ferredoxins"/>
    <property type="match status" value="1"/>
</dbReference>
<evidence type="ECO:0000256" key="2">
    <source>
        <dbReference type="ARBA" id="ARBA00022723"/>
    </source>
</evidence>
<keyword evidence="1" id="KW-0004">4Fe-4S</keyword>
<organism evidence="6 7">
    <name type="scientific">Petrotoga olearia DSM 13574</name>
    <dbReference type="NCBI Taxonomy" id="1122955"/>
    <lineage>
        <taxon>Bacteria</taxon>
        <taxon>Thermotogati</taxon>
        <taxon>Thermotogota</taxon>
        <taxon>Thermotogae</taxon>
        <taxon>Petrotogales</taxon>
        <taxon>Petrotogaceae</taxon>
        <taxon>Petrotoga</taxon>
    </lineage>
</organism>
<evidence type="ECO:0000256" key="4">
    <source>
        <dbReference type="ARBA" id="ARBA00023014"/>
    </source>
</evidence>
<dbReference type="InterPro" id="IPR017896">
    <property type="entry name" value="4Fe4S_Fe-S-bd"/>
</dbReference>
<keyword evidence="4" id="KW-0411">Iron-sulfur</keyword>
<dbReference type="InterPro" id="IPR050572">
    <property type="entry name" value="Fe-S_Ferredoxin"/>
</dbReference>
<keyword evidence="2" id="KW-0479">Metal-binding</keyword>
<name>A0A2K1NY86_9BACT</name>
<dbReference type="EMBL" id="AZRL01000021">
    <property type="protein sequence ID" value="PNR95427.1"/>
    <property type="molecule type" value="Genomic_DNA"/>
</dbReference>
<evidence type="ECO:0000256" key="3">
    <source>
        <dbReference type="ARBA" id="ARBA00023004"/>
    </source>
</evidence>
<evidence type="ECO:0000256" key="1">
    <source>
        <dbReference type="ARBA" id="ARBA00022485"/>
    </source>
</evidence>